<keyword evidence="2" id="KW-1185">Reference proteome</keyword>
<protein>
    <submittedName>
        <fullName evidence="1">Uncharacterized protein</fullName>
    </submittedName>
</protein>
<dbReference type="Proteomes" id="UP000632774">
    <property type="component" value="Unassembled WGS sequence"/>
</dbReference>
<accession>A0ABR9XLY0</accession>
<dbReference type="EMBL" id="JADFFM010000002">
    <property type="protein sequence ID" value="MBE9668240.1"/>
    <property type="molecule type" value="Genomic_DNA"/>
</dbReference>
<organism evidence="1 2">
    <name type="scientific">Mucilaginibacter boryungensis</name>
    <dbReference type="NCBI Taxonomy" id="768480"/>
    <lineage>
        <taxon>Bacteria</taxon>
        <taxon>Pseudomonadati</taxon>
        <taxon>Bacteroidota</taxon>
        <taxon>Sphingobacteriia</taxon>
        <taxon>Sphingobacteriales</taxon>
        <taxon>Sphingobacteriaceae</taxon>
        <taxon>Mucilaginibacter</taxon>
    </lineage>
</organism>
<reference evidence="1 2" key="1">
    <citation type="submission" date="2020-10" db="EMBL/GenBank/DDBJ databases">
        <title>Mucilaginibacter mali sp. nov., isolated from rhizosphere soil of apple orchard.</title>
        <authorList>
            <person name="Lee J.-S."/>
            <person name="Kim H.S."/>
            <person name="Kim J.-S."/>
        </authorList>
    </citation>
    <scope>NUCLEOTIDE SEQUENCE [LARGE SCALE GENOMIC DNA]</scope>
    <source>
        <strain evidence="1 2">KCTC 23157</strain>
    </source>
</reference>
<comment type="caution">
    <text evidence="1">The sequence shown here is derived from an EMBL/GenBank/DDBJ whole genome shotgun (WGS) entry which is preliminary data.</text>
</comment>
<gene>
    <name evidence="1" type="ORF">IRJ18_17855</name>
</gene>
<evidence type="ECO:0000313" key="1">
    <source>
        <dbReference type="EMBL" id="MBE9668240.1"/>
    </source>
</evidence>
<dbReference type="RefSeq" id="WP_194107655.1">
    <property type="nucleotide sequence ID" value="NZ_JADFFM010000002.1"/>
</dbReference>
<name>A0ABR9XLY0_9SPHI</name>
<proteinExistence type="predicted"/>
<sequence length="154" mass="16295">MNSQAGNHAAIPFFDTKVGKWTNEDIDNDAKLKFAISNGKDGTQILNISGSITGDHFPAGEGFATDAKGNSVFLGVSNAGSWSLNSTFAPYFGLAGHGDALMSTVNVSIVVNKDGIFTGVIGADGKTINIKEWNKTFENQRTTPYSQSVGMTIK</sequence>
<evidence type="ECO:0000313" key="2">
    <source>
        <dbReference type="Proteomes" id="UP000632774"/>
    </source>
</evidence>